<keyword evidence="1" id="KW-0472">Membrane</keyword>
<dbReference type="RefSeq" id="WP_122248229.1">
    <property type="nucleotide sequence ID" value="NZ_RDQK01000014.1"/>
</dbReference>
<organism evidence="3 4">
    <name type="scientific">Allofranklinella schreckenbergeri</name>
    <dbReference type="NCBI Taxonomy" id="1076744"/>
    <lineage>
        <taxon>Bacteria</taxon>
        <taxon>Pseudomonadati</taxon>
        <taxon>Pseudomonadota</taxon>
        <taxon>Betaproteobacteria</taxon>
        <taxon>Burkholderiales</taxon>
        <taxon>Comamonadaceae</taxon>
        <taxon>Allofranklinella</taxon>
    </lineage>
</organism>
<evidence type="ECO:0000259" key="2">
    <source>
        <dbReference type="Pfam" id="PF00144"/>
    </source>
</evidence>
<dbReference type="Pfam" id="PF00144">
    <property type="entry name" value="Beta-lactamase"/>
    <property type="match status" value="1"/>
</dbReference>
<dbReference type="InterPro" id="IPR012338">
    <property type="entry name" value="Beta-lactam/transpept-like"/>
</dbReference>
<reference evidence="3 4" key="1">
    <citation type="submission" date="2018-10" db="EMBL/GenBank/DDBJ databases">
        <title>Comamonadaceae CDC group NO-1 genome sequencing and assembly.</title>
        <authorList>
            <person name="Bernier A.-M."/>
            <person name="Bernard K."/>
        </authorList>
    </citation>
    <scope>NUCLEOTIDE SEQUENCE [LARGE SCALE GENOMIC DNA]</scope>
    <source>
        <strain evidence="3 4">NML180581</strain>
    </source>
</reference>
<dbReference type="SUPFAM" id="SSF56601">
    <property type="entry name" value="beta-lactamase/transpeptidase-like"/>
    <property type="match status" value="1"/>
</dbReference>
<dbReference type="PANTHER" id="PTHR43283">
    <property type="entry name" value="BETA-LACTAMASE-RELATED"/>
    <property type="match status" value="1"/>
</dbReference>
<dbReference type="Proteomes" id="UP000281171">
    <property type="component" value="Unassembled WGS sequence"/>
</dbReference>
<dbReference type="InterPro" id="IPR050789">
    <property type="entry name" value="Diverse_Enzym_Activities"/>
</dbReference>
<feature type="transmembrane region" description="Helical" evidence="1">
    <location>
        <begin position="7"/>
        <end position="24"/>
    </location>
</feature>
<evidence type="ECO:0000313" key="4">
    <source>
        <dbReference type="Proteomes" id="UP000281171"/>
    </source>
</evidence>
<evidence type="ECO:0000256" key="1">
    <source>
        <dbReference type="SAM" id="Phobius"/>
    </source>
</evidence>
<feature type="domain" description="Beta-lactamase-related" evidence="2">
    <location>
        <begin position="100"/>
        <end position="299"/>
    </location>
</feature>
<dbReference type="EMBL" id="RDQK01000014">
    <property type="protein sequence ID" value="RMX09367.1"/>
    <property type="molecule type" value="Genomic_DNA"/>
</dbReference>
<dbReference type="InterPro" id="IPR001466">
    <property type="entry name" value="Beta-lactam-related"/>
</dbReference>
<keyword evidence="1" id="KW-0812">Transmembrane</keyword>
<sequence length="388" mass="44793">MRILWRFVVYGILLLVIFVPWILWETDRNQVRRWIYPITGNLSAWSTQCDATAPQWLRATIRDLAKKYGSPASQLVFADASGQISACVNGWEGTPLLSSKITHDTPLRLASLSKMVSFIGLMQHTDTTAHQQWLSTPLVEVLGIGHTLQDPRIRDIQIRHLLNHSAGFDRLKTTDPMTVRDEKPWCPQHLEKISLIRLDFAPGSRFAYGNLGYCLAAAAYEAQFRHSLWEVLERHLKMPSYGLDYLERKDTSVHYNFMHQEFYGPDYTRHFDWQALRAPMGLVGNARGLARFLLDNMETVEVSRSMRDDRIACEESKVESCFDGFLERRRLKNGKQLWRQNGYLFGMTAAFIIDEKNNFLVWLGTGESRPIQVSRFHIEQAMLNGIRN</sequence>
<dbReference type="PANTHER" id="PTHR43283:SF3">
    <property type="entry name" value="BETA-LACTAMASE FAMILY PROTEIN (AFU_ORTHOLOGUE AFUA_5G07500)"/>
    <property type="match status" value="1"/>
</dbReference>
<keyword evidence="3" id="KW-0378">Hydrolase</keyword>
<comment type="caution">
    <text evidence="3">The sequence shown here is derived from an EMBL/GenBank/DDBJ whole genome shotgun (WGS) entry which is preliminary data.</text>
</comment>
<name>A0A3M6R2B1_9BURK</name>
<dbReference type="GO" id="GO:0016787">
    <property type="term" value="F:hydrolase activity"/>
    <property type="evidence" value="ECO:0007669"/>
    <property type="project" value="UniProtKB-KW"/>
</dbReference>
<protein>
    <submittedName>
        <fullName evidence="3">Class A beta-lactamase-related serine hydrolase</fullName>
    </submittedName>
</protein>
<accession>A0A3M6R2B1</accession>
<proteinExistence type="predicted"/>
<gene>
    <name evidence="3" type="ORF">EBQ24_06585</name>
</gene>
<dbReference type="Gene3D" id="3.40.710.10">
    <property type="entry name" value="DD-peptidase/beta-lactamase superfamily"/>
    <property type="match status" value="1"/>
</dbReference>
<keyword evidence="1" id="KW-1133">Transmembrane helix</keyword>
<dbReference type="AlphaFoldDB" id="A0A3M6R2B1"/>
<evidence type="ECO:0000313" key="3">
    <source>
        <dbReference type="EMBL" id="RMX09367.1"/>
    </source>
</evidence>